<dbReference type="EMBL" id="MN739094">
    <property type="protein sequence ID" value="QHS88205.1"/>
    <property type="molecule type" value="Genomic_DNA"/>
</dbReference>
<evidence type="ECO:0000313" key="1">
    <source>
        <dbReference type="EMBL" id="QHS88205.1"/>
    </source>
</evidence>
<dbReference type="AlphaFoldDB" id="A0A6C0B7I4"/>
<reference evidence="1" key="1">
    <citation type="journal article" date="2020" name="Nature">
        <title>Giant virus diversity and host interactions through global metagenomics.</title>
        <authorList>
            <person name="Schulz F."/>
            <person name="Roux S."/>
            <person name="Paez-Espino D."/>
            <person name="Jungbluth S."/>
            <person name="Walsh D.A."/>
            <person name="Denef V.J."/>
            <person name="McMahon K.D."/>
            <person name="Konstantinidis K.T."/>
            <person name="Eloe-Fadrosh E.A."/>
            <person name="Kyrpides N.C."/>
            <person name="Woyke T."/>
        </authorList>
    </citation>
    <scope>NUCLEOTIDE SEQUENCE</scope>
    <source>
        <strain evidence="1">GVMAG-M-3300010158-55</strain>
    </source>
</reference>
<accession>A0A6C0B7I4</accession>
<organism evidence="1">
    <name type="scientific">viral metagenome</name>
    <dbReference type="NCBI Taxonomy" id="1070528"/>
    <lineage>
        <taxon>unclassified sequences</taxon>
        <taxon>metagenomes</taxon>
        <taxon>organismal metagenomes</taxon>
    </lineage>
</organism>
<protein>
    <submittedName>
        <fullName evidence="1">Uncharacterized protein</fullName>
    </submittedName>
</protein>
<proteinExistence type="predicted"/>
<sequence length="104" mass="12107">MYFIYLKKQNKYIYIASIMEIEVFRLCSFDKEVNYSFALKTRTKGSYPNERYYTTNKLQFVGKHVSSARWGYGDNGGGAEIFDDNGKRTEIVCDDEGYTCFVVV</sequence>
<name>A0A6C0B7I4_9ZZZZ</name>